<comment type="catalytic activity">
    <reaction evidence="8">
        <text>L-threonyl-[protein] + ATP = O-phospho-L-threonyl-[protein] + ADP + H(+)</text>
        <dbReference type="Rhea" id="RHEA:46608"/>
        <dbReference type="Rhea" id="RHEA-COMP:11060"/>
        <dbReference type="Rhea" id="RHEA-COMP:11605"/>
        <dbReference type="ChEBI" id="CHEBI:15378"/>
        <dbReference type="ChEBI" id="CHEBI:30013"/>
        <dbReference type="ChEBI" id="CHEBI:30616"/>
        <dbReference type="ChEBI" id="CHEBI:61977"/>
        <dbReference type="ChEBI" id="CHEBI:456216"/>
        <dbReference type="EC" id="2.7.11.1"/>
    </reaction>
</comment>
<sequence length="194" mass="22082">CGNKPHMSKDVRWKAIGHVVKRYGCLGLRHFSLVKKLGSGDIGTVYLAELLGTGCEFAVKVMDNEFLARRKKMARAQTEREILKMLDHPFLPTLYAQFTSDNLSCLVMEFCPGGDLHVLRQKQSGRHFPEHAARFYVAEVLLALEYLHMLGIVYRDLKPENILVREDGHIMLTDFDLSLRCSVSPTLIKPRLDP</sequence>
<dbReference type="EC" id="2.7.11.1" evidence="2"/>
<keyword evidence="3" id="KW-0723">Serine/threonine-protein kinase</keyword>
<dbReference type="FunFam" id="1.10.510.10:FF:000028">
    <property type="entry name" value="serine/threonine-protein kinase D6PK-like"/>
    <property type="match status" value="1"/>
</dbReference>
<dbReference type="GO" id="GO:0004674">
    <property type="term" value="F:protein serine/threonine kinase activity"/>
    <property type="evidence" value="ECO:0007669"/>
    <property type="project" value="UniProtKB-KW"/>
</dbReference>
<dbReference type="SMART" id="SM00220">
    <property type="entry name" value="S_TKc"/>
    <property type="match status" value="1"/>
</dbReference>
<evidence type="ECO:0000256" key="1">
    <source>
        <dbReference type="ARBA" id="ARBA00009903"/>
    </source>
</evidence>
<dbReference type="GO" id="GO:0005524">
    <property type="term" value="F:ATP binding"/>
    <property type="evidence" value="ECO:0007669"/>
    <property type="project" value="UniProtKB-KW"/>
</dbReference>
<dbReference type="Gene3D" id="1.10.510.10">
    <property type="entry name" value="Transferase(Phosphotransferase) domain 1"/>
    <property type="match status" value="1"/>
</dbReference>
<dbReference type="AlphaFoldDB" id="S8C9F7"/>
<evidence type="ECO:0000256" key="3">
    <source>
        <dbReference type="ARBA" id="ARBA00022527"/>
    </source>
</evidence>
<evidence type="ECO:0000256" key="2">
    <source>
        <dbReference type="ARBA" id="ARBA00012513"/>
    </source>
</evidence>
<gene>
    <name evidence="11" type="ORF">M569_11385</name>
</gene>
<keyword evidence="6 11" id="KW-0418">Kinase</keyword>
<dbReference type="OrthoDB" id="432483at2759"/>
<dbReference type="InterPro" id="IPR008271">
    <property type="entry name" value="Ser/Thr_kinase_AS"/>
</dbReference>
<accession>S8C9F7</accession>
<dbReference type="EMBL" id="AUSU01005515">
    <property type="protein sequence ID" value="EPS63400.1"/>
    <property type="molecule type" value="Genomic_DNA"/>
</dbReference>
<proteinExistence type="inferred from homology"/>
<organism evidence="11 12">
    <name type="scientific">Genlisea aurea</name>
    <dbReference type="NCBI Taxonomy" id="192259"/>
    <lineage>
        <taxon>Eukaryota</taxon>
        <taxon>Viridiplantae</taxon>
        <taxon>Streptophyta</taxon>
        <taxon>Embryophyta</taxon>
        <taxon>Tracheophyta</taxon>
        <taxon>Spermatophyta</taxon>
        <taxon>Magnoliopsida</taxon>
        <taxon>eudicotyledons</taxon>
        <taxon>Gunneridae</taxon>
        <taxon>Pentapetalae</taxon>
        <taxon>asterids</taxon>
        <taxon>lamiids</taxon>
        <taxon>Lamiales</taxon>
        <taxon>Lentibulariaceae</taxon>
        <taxon>Genlisea</taxon>
    </lineage>
</organism>
<dbReference type="InterPro" id="IPR011009">
    <property type="entry name" value="Kinase-like_dom_sf"/>
</dbReference>
<keyword evidence="4" id="KW-0808">Transferase</keyword>
<feature type="domain" description="Protein kinase" evidence="10">
    <location>
        <begin position="31"/>
        <end position="194"/>
    </location>
</feature>
<keyword evidence="7" id="KW-0067">ATP-binding</keyword>
<evidence type="ECO:0000256" key="5">
    <source>
        <dbReference type="ARBA" id="ARBA00022741"/>
    </source>
</evidence>
<evidence type="ECO:0000256" key="7">
    <source>
        <dbReference type="ARBA" id="ARBA00022840"/>
    </source>
</evidence>
<dbReference type="Proteomes" id="UP000015453">
    <property type="component" value="Unassembled WGS sequence"/>
</dbReference>
<feature type="non-terminal residue" evidence="11">
    <location>
        <position position="194"/>
    </location>
</feature>
<dbReference type="PROSITE" id="PS50011">
    <property type="entry name" value="PROTEIN_KINASE_DOM"/>
    <property type="match status" value="1"/>
</dbReference>
<dbReference type="InterPro" id="IPR000719">
    <property type="entry name" value="Prot_kinase_dom"/>
</dbReference>
<evidence type="ECO:0000313" key="11">
    <source>
        <dbReference type="EMBL" id="EPS63400.1"/>
    </source>
</evidence>
<dbReference type="Gene3D" id="3.30.200.20">
    <property type="entry name" value="Phosphorylase Kinase, domain 1"/>
    <property type="match status" value="1"/>
</dbReference>
<comment type="similarity">
    <text evidence="1">Belongs to the protein kinase superfamily. AGC Ser/Thr protein kinase family.</text>
</comment>
<comment type="catalytic activity">
    <reaction evidence="9">
        <text>L-seryl-[protein] + ATP = O-phospho-L-seryl-[protein] + ADP + H(+)</text>
        <dbReference type="Rhea" id="RHEA:17989"/>
        <dbReference type="Rhea" id="RHEA-COMP:9863"/>
        <dbReference type="Rhea" id="RHEA-COMP:11604"/>
        <dbReference type="ChEBI" id="CHEBI:15378"/>
        <dbReference type="ChEBI" id="CHEBI:29999"/>
        <dbReference type="ChEBI" id="CHEBI:30616"/>
        <dbReference type="ChEBI" id="CHEBI:83421"/>
        <dbReference type="ChEBI" id="CHEBI:456216"/>
        <dbReference type="EC" id="2.7.11.1"/>
    </reaction>
</comment>
<dbReference type="FunFam" id="3.30.200.20:FF:000032">
    <property type="entry name" value="Serine/threonine-protein kinase D6PK-like"/>
    <property type="match status" value="1"/>
</dbReference>
<reference evidence="11 12" key="1">
    <citation type="journal article" date="2013" name="BMC Genomics">
        <title>The miniature genome of a carnivorous plant Genlisea aurea contains a low number of genes and short non-coding sequences.</title>
        <authorList>
            <person name="Leushkin E.V."/>
            <person name="Sutormin R.A."/>
            <person name="Nabieva E.R."/>
            <person name="Penin A.A."/>
            <person name="Kondrashov A.S."/>
            <person name="Logacheva M.D."/>
        </authorList>
    </citation>
    <scope>NUCLEOTIDE SEQUENCE [LARGE SCALE GENOMIC DNA]</scope>
</reference>
<comment type="caution">
    <text evidence="11">The sequence shown here is derived from an EMBL/GenBank/DDBJ whole genome shotgun (WGS) entry which is preliminary data.</text>
</comment>
<name>S8C9F7_9LAMI</name>
<evidence type="ECO:0000259" key="10">
    <source>
        <dbReference type="PROSITE" id="PS50011"/>
    </source>
</evidence>
<evidence type="ECO:0000256" key="6">
    <source>
        <dbReference type="ARBA" id="ARBA00022777"/>
    </source>
</evidence>
<evidence type="ECO:0000313" key="12">
    <source>
        <dbReference type="Proteomes" id="UP000015453"/>
    </source>
</evidence>
<keyword evidence="12" id="KW-1185">Reference proteome</keyword>
<evidence type="ECO:0000256" key="8">
    <source>
        <dbReference type="ARBA" id="ARBA00047899"/>
    </source>
</evidence>
<protein>
    <recommendedName>
        <fullName evidence="2">non-specific serine/threonine protein kinase</fullName>
        <ecNumber evidence="2">2.7.11.1</ecNumber>
    </recommendedName>
</protein>
<dbReference type="PANTHER" id="PTHR45637">
    <property type="entry name" value="FLIPPASE KINASE 1-RELATED"/>
    <property type="match status" value="1"/>
</dbReference>
<evidence type="ECO:0000256" key="4">
    <source>
        <dbReference type="ARBA" id="ARBA00022679"/>
    </source>
</evidence>
<evidence type="ECO:0000256" key="9">
    <source>
        <dbReference type="ARBA" id="ARBA00048679"/>
    </source>
</evidence>
<keyword evidence="5" id="KW-0547">Nucleotide-binding</keyword>
<feature type="non-terminal residue" evidence="11">
    <location>
        <position position="1"/>
    </location>
</feature>
<dbReference type="Pfam" id="PF00069">
    <property type="entry name" value="Pkinase"/>
    <property type="match status" value="1"/>
</dbReference>
<dbReference type="PROSITE" id="PS00108">
    <property type="entry name" value="PROTEIN_KINASE_ST"/>
    <property type="match status" value="1"/>
</dbReference>
<dbReference type="SUPFAM" id="SSF56112">
    <property type="entry name" value="Protein kinase-like (PK-like)"/>
    <property type="match status" value="1"/>
</dbReference>